<dbReference type="Gene3D" id="1.20.120.350">
    <property type="entry name" value="Voltage-gated potassium channels. Chain C"/>
    <property type="match status" value="1"/>
</dbReference>
<evidence type="ECO:0000256" key="1">
    <source>
        <dbReference type="ARBA" id="ARBA00004141"/>
    </source>
</evidence>
<evidence type="ECO:0000313" key="7">
    <source>
        <dbReference type="EMBL" id="MFA9462162.1"/>
    </source>
</evidence>
<dbReference type="Pfam" id="PF00520">
    <property type="entry name" value="Ion_trans"/>
    <property type="match status" value="1"/>
</dbReference>
<comment type="caution">
    <text evidence="7">The sequence shown here is derived from an EMBL/GenBank/DDBJ whole genome shotgun (WGS) entry which is preliminary data.</text>
</comment>
<name>A0ABV4TXV9_9GAMM</name>
<evidence type="ECO:0000313" key="8">
    <source>
        <dbReference type="Proteomes" id="UP001575181"/>
    </source>
</evidence>
<accession>A0ABV4TXV9</accession>
<feature type="transmembrane region" description="Helical" evidence="5">
    <location>
        <begin position="43"/>
        <end position="64"/>
    </location>
</feature>
<feature type="transmembrane region" description="Helical" evidence="5">
    <location>
        <begin position="16"/>
        <end position="37"/>
    </location>
</feature>
<proteinExistence type="predicted"/>
<feature type="transmembrane region" description="Helical" evidence="5">
    <location>
        <begin position="165"/>
        <end position="181"/>
    </location>
</feature>
<dbReference type="PANTHER" id="PTHR10037:SF62">
    <property type="entry name" value="SODIUM CHANNEL PROTEIN 60E"/>
    <property type="match status" value="1"/>
</dbReference>
<dbReference type="RefSeq" id="WP_373656949.1">
    <property type="nucleotide sequence ID" value="NZ_JBGUAW010000011.1"/>
</dbReference>
<dbReference type="Proteomes" id="UP001575181">
    <property type="component" value="Unassembled WGS sequence"/>
</dbReference>
<dbReference type="InterPro" id="IPR003915">
    <property type="entry name" value="PKD_2"/>
</dbReference>
<dbReference type="InterPro" id="IPR043203">
    <property type="entry name" value="VGCC_Ca_Na"/>
</dbReference>
<keyword evidence="2 5" id="KW-0812">Transmembrane</keyword>
<evidence type="ECO:0000259" key="6">
    <source>
        <dbReference type="Pfam" id="PF00520"/>
    </source>
</evidence>
<evidence type="ECO:0000256" key="2">
    <source>
        <dbReference type="ARBA" id="ARBA00022692"/>
    </source>
</evidence>
<keyword evidence="8" id="KW-1185">Reference proteome</keyword>
<dbReference type="SUPFAM" id="SSF81324">
    <property type="entry name" value="Voltage-gated potassium channels"/>
    <property type="match status" value="1"/>
</dbReference>
<evidence type="ECO:0000256" key="3">
    <source>
        <dbReference type="ARBA" id="ARBA00022989"/>
    </source>
</evidence>
<dbReference type="EMBL" id="JBGUAW010000011">
    <property type="protein sequence ID" value="MFA9462162.1"/>
    <property type="molecule type" value="Genomic_DNA"/>
</dbReference>
<protein>
    <submittedName>
        <fullName evidence="7">Ion transporter</fullName>
    </submittedName>
</protein>
<keyword evidence="4 5" id="KW-0472">Membrane</keyword>
<feature type="transmembrane region" description="Helical" evidence="5">
    <location>
        <begin position="201"/>
        <end position="223"/>
    </location>
</feature>
<evidence type="ECO:0000256" key="4">
    <source>
        <dbReference type="ARBA" id="ARBA00023136"/>
    </source>
</evidence>
<dbReference type="InterPro" id="IPR005821">
    <property type="entry name" value="Ion_trans_dom"/>
</dbReference>
<feature type="domain" description="Ion transport" evidence="6">
    <location>
        <begin position="15"/>
        <end position="232"/>
    </location>
</feature>
<evidence type="ECO:0000256" key="5">
    <source>
        <dbReference type="SAM" id="Phobius"/>
    </source>
</evidence>
<dbReference type="Gene3D" id="1.10.287.70">
    <property type="match status" value="1"/>
</dbReference>
<sequence>MAAIRAKLIRIRDNKLFEVFVISVIVLSGLVVGARTYSPDPSILRGLNVLDYLVTGFFLVEILIRMASERSLLAFFRKGWNTFDFLVVAVSLVPMGWAHSVMLARLLRIFRVLRLISFIPELRLLVNALVKALPRLGYVAIMMFVIFYIYGAVGSIAFRNINAELWGNISVAMLTLFRVATFEDWTDVMYETMDVYPLSWLYYVTFIFLAAFVFLNMVIGIILEVMQREHEQYDRQQAAEAVQDGVSPAAGSGEPPSRDVIARLDRIERLLEQRL</sequence>
<organism evidence="7 8">
    <name type="scientific">Thiohalorhabdus methylotrophus</name>
    <dbReference type="NCBI Taxonomy" id="3242694"/>
    <lineage>
        <taxon>Bacteria</taxon>
        <taxon>Pseudomonadati</taxon>
        <taxon>Pseudomonadota</taxon>
        <taxon>Gammaproteobacteria</taxon>
        <taxon>Thiohalorhabdales</taxon>
        <taxon>Thiohalorhabdaceae</taxon>
        <taxon>Thiohalorhabdus</taxon>
    </lineage>
</organism>
<dbReference type="PANTHER" id="PTHR10037">
    <property type="entry name" value="VOLTAGE-GATED CATION CHANNEL CALCIUM AND SODIUM"/>
    <property type="match status" value="1"/>
</dbReference>
<feature type="transmembrane region" description="Helical" evidence="5">
    <location>
        <begin position="85"/>
        <end position="107"/>
    </location>
</feature>
<gene>
    <name evidence="7" type="ORF">ACERLL_15190</name>
</gene>
<reference evidence="7 8" key="1">
    <citation type="submission" date="2024-08" db="EMBL/GenBank/DDBJ databases">
        <title>Whole-genome sequencing of halo(alkali)philic microorganisms from hypersaline lakes.</title>
        <authorList>
            <person name="Sorokin D.Y."/>
            <person name="Merkel A.Y."/>
            <person name="Messina E."/>
            <person name="Yakimov M."/>
        </authorList>
    </citation>
    <scope>NUCLEOTIDE SEQUENCE [LARGE SCALE GENOMIC DNA]</scope>
    <source>
        <strain evidence="7 8">Cl-TMA</strain>
    </source>
</reference>
<dbReference type="InterPro" id="IPR027359">
    <property type="entry name" value="Volt_channel_dom_sf"/>
</dbReference>
<keyword evidence="3 5" id="KW-1133">Transmembrane helix</keyword>
<feature type="transmembrane region" description="Helical" evidence="5">
    <location>
        <begin position="136"/>
        <end position="158"/>
    </location>
</feature>
<comment type="subcellular location">
    <subcellularLocation>
        <location evidence="1">Membrane</location>
        <topology evidence="1">Multi-pass membrane protein</topology>
    </subcellularLocation>
</comment>
<dbReference type="PRINTS" id="PR01433">
    <property type="entry name" value="POLYCYSTIN2"/>
</dbReference>